<dbReference type="Proteomes" id="UP001500689">
    <property type="component" value="Unassembled WGS sequence"/>
</dbReference>
<feature type="transmembrane region" description="Helical" evidence="2">
    <location>
        <begin position="35"/>
        <end position="56"/>
    </location>
</feature>
<organism evidence="4 5">
    <name type="scientific">Amycolatopsis ultiminotia</name>
    <dbReference type="NCBI Taxonomy" id="543629"/>
    <lineage>
        <taxon>Bacteria</taxon>
        <taxon>Bacillati</taxon>
        <taxon>Actinomycetota</taxon>
        <taxon>Actinomycetes</taxon>
        <taxon>Pseudonocardiales</taxon>
        <taxon>Pseudonocardiaceae</taxon>
        <taxon>Amycolatopsis</taxon>
    </lineage>
</organism>
<keyword evidence="2" id="KW-1133">Transmembrane helix</keyword>
<dbReference type="Pfam" id="PF02517">
    <property type="entry name" value="Rce1-like"/>
    <property type="match status" value="1"/>
</dbReference>
<feature type="transmembrane region" description="Helical" evidence="2">
    <location>
        <begin position="77"/>
        <end position="96"/>
    </location>
</feature>
<gene>
    <name evidence="4" type="ORF">GCM10022222_40350</name>
</gene>
<dbReference type="PANTHER" id="PTHR39430">
    <property type="entry name" value="MEMBRANE-ASSOCIATED PROTEASE-RELATED"/>
    <property type="match status" value="1"/>
</dbReference>
<keyword evidence="2" id="KW-0812">Transmembrane</keyword>
<dbReference type="EMBL" id="BAAAZN010000008">
    <property type="protein sequence ID" value="GAA3552631.1"/>
    <property type="molecule type" value="Genomic_DNA"/>
</dbReference>
<feature type="transmembrane region" description="Helical" evidence="2">
    <location>
        <begin position="243"/>
        <end position="262"/>
    </location>
</feature>
<name>A0ABP6WMH6_9PSEU</name>
<proteinExistence type="predicted"/>
<sequence>MKLVKLVLRLVSQFAAALAVQFVGGQGMTAAQDNPALMVAAGVLTAVLGVFVYRLLVGRMERRQVTELSAKGALPGLVGGTLGGLAIFGLVIVDIACNGGYQVHGLGTIPGAVGLFGFMAAAAATEELMYRGVLFRIIEERTGTWISLVVTGLVFGMSHLLNPDADLWGALAVAIEAGGMLTAAYVATRKLWVPIGLHFGWNFAAGGIFSTQVSGNGTSQGLLNATTSGPDYLTGGAFGPEGSVISVGFCVVATIAFMWVAYRRGNVKPIPRRRQSDADQQVAAESDVLTKLSR</sequence>
<reference evidence="5" key="1">
    <citation type="journal article" date="2019" name="Int. J. Syst. Evol. Microbiol.">
        <title>The Global Catalogue of Microorganisms (GCM) 10K type strain sequencing project: providing services to taxonomists for standard genome sequencing and annotation.</title>
        <authorList>
            <consortium name="The Broad Institute Genomics Platform"/>
            <consortium name="The Broad Institute Genome Sequencing Center for Infectious Disease"/>
            <person name="Wu L."/>
            <person name="Ma J."/>
        </authorList>
    </citation>
    <scope>NUCLEOTIDE SEQUENCE [LARGE SCALE GENOMIC DNA]</scope>
    <source>
        <strain evidence="5">JCM 16898</strain>
    </source>
</reference>
<feature type="transmembrane region" description="Helical" evidence="2">
    <location>
        <begin position="142"/>
        <end position="161"/>
    </location>
</feature>
<evidence type="ECO:0000256" key="2">
    <source>
        <dbReference type="SAM" id="Phobius"/>
    </source>
</evidence>
<evidence type="ECO:0000256" key="1">
    <source>
        <dbReference type="SAM" id="MobiDB-lite"/>
    </source>
</evidence>
<accession>A0ABP6WMH6</accession>
<evidence type="ECO:0000313" key="5">
    <source>
        <dbReference type="Proteomes" id="UP001500689"/>
    </source>
</evidence>
<feature type="region of interest" description="Disordered" evidence="1">
    <location>
        <begin position="271"/>
        <end position="294"/>
    </location>
</feature>
<evidence type="ECO:0000313" key="4">
    <source>
        <dbReference type="EMBL" id="GAA3552631.1"/>
    </source>
</evidence>
<keyword evidence="2" id="KW-0472">Membrane</keyword>
<protein>
    <submittedName>
        <fullName evidence="4">Type II CAAX endopeptidase family protein</fullName>
    </submittedName>
</protein>
<dbReference type="PANTHER" id="PTHR39430:SF1">
    <property type="entry name" value="PROTEASE"/>
    <property type="match status" value="1"/>
</dbReference>
<dbReference type="InterPro" id="IPR003675">
    <property type="entry name" value="Rce1/LyrA-like_dom"/>
</dbReference>
<feature type="transmembrane region" description="Helical" evidence="2">
    <location>
        <begin position="199"/>
        <end position="223"/>
    </location>
</feature>
<dbReference type="RefSeq" id="WP_344861981.1">
    <property type="nucleotide sequence ID" value="NZ_BAAAZN010000008.1"/>
</dbReference>
<feature type="transmembrane region" description="Helical" evidence="2">
    <location>
        <begin position="108"/>
        <end position="130"/>
    </location>
</feature>
<keyword evidence="5" id="KW-1185">Reference proteome</keyword>
<evidence type="ECO:0000259" key="3">
    <source>
        <dbReference type="Pfam" id="PF02517"/>
    </source>
</evidence>
<feature type="domain" description="CAAX prenyl protease 2/Lysostaphin resistance protein A-like" evidence="3">
    <location>
        <begin position="113"/>
        <end position="203"/>
    </location>
</feature>
<comment type="caution">
    <text evidence="4">The sequence shown here is derived from an EMBL/GenBank/DDBJ whole genome shotgun (WGS) entry which is preliminary data.</text>
</comment>
<feature type="transmembrane region" description="Helical" evidence="2">
    <location>
        <begin position="167"/>
        <end position="187"/>
    </location>
</feature>